<dbReference type="Proteomes" id="UP000284660">
    <property type="component" value="Unassembled WGS sequence"/>
</dbReference>
<evidence type="ECO:0000313" key="3">
    <source>
        <dbReference type="EMBL" id="CUN19598.1"/>
    </source>
</evidence>
<dbReference type="EMBL" id="WKNE01000008">
    <property type="protein sequence ID" value="MRZ55471.1"/>
    <property type="molecule type" value="Genomic_DNA"/>
</dbReference>
<dbReference type="Gene3D" id="2.40.320.10">
    <property type="entry name" value="Hypothetical Protein Pfu-838710-001"/>
    <property type="match status" value="1"/>
</dbReference>
<dbReference type="Pfam" id="PF01928">
    <property type="entry name" value="CYTH"/>
    <property type="match status" value="1"/>
</dbReference>
<reference evidence="21" key="2">
    <citation type="submission" date="2017-04" db="EMBL/GenBank/DDBJ databases">
        <title>Function of individual gut microbiota members based on whole genome sequencing of pure cultures obtained from chicken caecum.</title>
        <authorList>
            <person name="Medvecky M."/>
            <person name="Cejkova D."/>
            <person name="Polansky O."/>
            <person name="Karasova D."/>
            <person name="Kubasova T."/>
            <person name="Cizek A."/>
            <person name="Rychlik I."/>
        </authorList>
    </citation>
    <scope>NUCLEOTIDE SEQUENCE [LARGE SCALE GENOMIC DNA]</scope>
    <source>
        <strain evidence="21">An199</strain>
    </source>
</reference>
<dbReference type="EMBL" id="CP051672">
    <property type="protein sequence ID" value="QJE30491.1"/>
    <property type="molecule type" value="Genomic_DNA"/>
</dbReference>
<dbReference type="EMBL" id="WKLT01000010">
    <property type="protein sequence ID" value="MRY58679.1"/>
    <property type="molecule type" value="Genomic_DNA"/>
</dbReference>
<reference evidence="18 19" key="1">
    <citation type="submission" date="2015-09" db="EMBL/GenBank/DDBJ databases">
        <authorList>
            <consortium name="Pathogen Informatics"/>
        </authorList>
    </citation>
    <scope>NUCLEOTIDE SEQUENCE [LARGE SCALE GENOMIC DNA]</scope>
    <source>
        <strain evidence="4 19">2789STDY5608822</strain>
        <strain evidence="3 20">2789STDY5608872</strain>
        <strain evidence="5 18">2789STDY5834948</strain>
    </source>
</reference>
<evidence type="ECO:0000313" key="10">
    <source>
        <dbReference type="EMBL" id="MRZ07032.1"/>
    </source>
</evidence>
<name>A0A173ZMN4_PARDI</name>
<evidence type="ECO:0000259" key="2">
    <source>
        <dbReference type="PROSITE" id="PS51707"/>
    </source>
</evidence>
<evidence type="ECO:0000313" key="9">
    <source>
        <dbReference type="EMBL" id="MRY83741.1"/>
    </source>
</evidence>
<reference evidence="15 22" key="4">
    <citation type="submission" date="2018-08" db="EMBL/GenBank/DDBJ databases">
        <title>A genome reference for cultivated species of the human gut microbiota.</title>
        <authorList>
            <person name="Zou Y."/>
            <person name="Xue W."/>
            <person name="Luo G."/>
        </authorList>
    </citation>
    <scope>NUCLEOTIDE SEQUENCE [LARGE SCALE GENOMIC DNA]</scope>
    <source>
        <strain evidence="15 22">AM30-4</strain>
    </source>
</reference>
<sequence>MAIEIERKFLVSGDFLPEAVSSTRIVQGYICSQPGRTVRIRIRGEEGFLTIKGASDEKGLSRYEFEQKIPLVDAERLLELCEPGAIDKVRYLVPRGSHTWEVDVFHGANEGLILAEIELSSEDEPFEKPAWLGKEVSGDRRYYNSMLTKHPFNSSNT</sequence>
<evidence type="ECO:0000313" key="11">
    <source>
        <dbReference type="EMBL" id="MRZ55471.1"/>
    </source>
</evidence>
<dbReference type="Proteomes" id="UP000471216">
    <property type="component" value="Unassembled WGS sequence"/>
</dbReference>
<dbReference type="Proteomes" id="UP001210126">
    <property type="component" value="Unassembled WGS sequence"/>
</dbReference>
<dbReference type="PIRSF" id="PIRSF016487">
    <property type="entry name" value="CYTH_UCP016487"/>
    <property type="match status" value="1"/>
</dbReference>
<dbReference type="OrthoDB" id="9805588at2"/>
<evidence type="ECO:0000313" key="26">
    <source>
        <dbReference type="Proteomes" id="UP000450599"/>
    </source>
</evidence>
<dbReference type="EMBL" id="JAJCNI010000007">
    <property type="protein sequence ID" value="MCB6517580.1"/>
    <property type="molecule type" value="Genomic_DNA"/>
</dbReference>
<evidence type="ECO:0000313" key="24">
    <source>
        <dbReference type="Proteomes" id="UP000432516"/>
    </source>
</evidence>
<evidence type="ECO:0000313" key="8">
    <source>
        <dbReference type="EMBL" id="MRY58679.1"/>
    </source>
</evidence>
<evidence type="ECO:0000313" key="13">
    <source>
        <dbReference type="EMBL" id="OUP16033.1"/>
    </source>
</evidence>
<dbReference type="Proteomes" id="UP000095455">
    <property type="component" value="Unassembled WGS sequence"/>
</dbReference>
<dbReference type="GeneID" id="93523818"/>
<evidence type="ECO:0000313" key="21">
    <source>
        <dbReference type="Proteomes" id="UP000195950"/>
    </source>
</evidence>
<reference evidence="14 29" key="7">
    <citation type="submission" date="2020-04" db="EMBL/GenBank/DDBJ databases">
        <title>Complete Genomes and Methylome analysis of CBBP consortium that reverse antibiotic-induced susceptibility to vancomycin-resistant Enterococcus faecium infection.</title>
        <authorList>
            <person name="Fomenkov A."/>
            <person name="Zhang Z."/>
            <person name="Pamer E."/>
            <person name="Roberts R.J."/>
        </authorList>
    </citation>
    <scope>NUCLEOTIDE SEQUENCE [LARGE SCALE GENOMIC DNA]</scope>
    <source>
        <strain evidence="29">CBBP</strain>
        <strain evidence="14">CBBP-1</strain>
    </source>
</reference>
<dbReference type="SMART" id="SM01118">
    <property type="entry name" value="CYTH"/>
    <property type="match status" value="1"/>
</dbReference>
<reference evidence="16 23" key="6">
    <citation type="submission" date="2019-07" db="EMBL/GenBank/DDBJ databases">
        <title>Genome sequencing of Parabacteroides distasonis iSURF_7.</title>
        <authorList>
            <person name="Degefu H.N."/>
            <person name="Ruoff K.L."/>
            <person name="Price C.E."/>
            <person name="Valls R.A."/>
            <person name="O'Toole G.A."/>
        </authorList>
    </citation>
    <scope>NUCLEOTIDE SEQUENCE [LARGE SCALE GENOMIC DNA]</scope>
    <source>
        <strain evidence="16 23">CFPLTA003_1B</strain>
    </source>
</reference>
<dbReference type="Proteomes" id="UP000463337">
    <property type="component" value="Unassembled WGS sequence"/>
</dbReference>
<dbReference type="EMBL" id="CZBM01000002">
    <property type="protein sequence ID" value="CUP83108.1"/>
    <property type="molecule type" value="Genomic_DNA"/>
</dbReference>
<accession>A0A173ZMN4</accession>
<dbReference type="EMBL" id="QSJN01000004">
    <property type="protein sequence ID" value="RHD75712.1"/>
    <property type="molecule type" value="Genomic_DNA"/>
</dbReference>
<dbReference type="InterPro" id="IPR023577">
    <property type="entry name" value="CYTH_domain"/>
</dbReference>
<evidence type="ECO:0000256" key="1">
    <source>
        <dbReference type="PIRSR" id="PIRSR016487-1"/>
    </source>
</evidence>
<dbReference type="RefSeq" id="WP_005858868.1">
    <property type="nucleotide sequence ID" value="NZ_BQOC01000002.1"/>
</dbReference>
<dbReference type="EMBL" id="JAQMPJ010000002">
    <property type="protein sequence ID" value="MDB9004377.1"/>
    <property type="molecule type" value="Genomic_DNA"/>
</dbReference>
<dbReference type="Proteomes" id="UP000095591">
    <property type="component" value="Unassembled WGS sequence"/>
</dbReference>
<reference evidence="7" key="9">
    <citation type="submission" date="2023-01" db="EMBL/GenBank/DDBJ databases">
        <title>Human gut microbiome strain richness.</title>
        <authorList>
            <person name="Chen-Liaw A."/>
        </authorList>
    </citation>
    <scope>NUCLEOTIDE SEQUENCE</scope>
    <source>
        <strain evidence="7">RTP21484st1_E5_RTP21484_190118</strain>
    </source>
</reference>
<evidence type="ECO:0000313" key="16">
    <source>
        <dbReference type="EMBL" id="TWV58609.1"/>
    </source>
</evidence>
<evidence type="ECO:0000313" key="23">
    <source>
        <dbReference type="Proteomes" id="UP000315827"/>
    </source>
</evidence>
<dbReference type="Proteomes" id="UP000195950">
    <property type="component" value="Unassembled WGS sequence"/>
</dbReference>
<feature type="domain" description="CYTH" evidence="2">
    <location>
        <begin position="2"/>
        <end position="149"/>
    </location>
</feature>
<evidence type="ECO:0000313" key="14">
    <source>
        <dbReference type="EMBL" id="QJE30491.1"/>
    </source>
</evidence>
<evidence type="ECO:0000313" key="25">
    <source>
        <dbReference type="Proteomes" id="UP000441609"/>
    </source>
</evidence>
<dbReference type="EMBL" id="NFJX01000017">
    <property type="protein sequence ID" value="OUP16033.1"/>
    <property type="molecule type" value="Genomic_DNA"/>
</dbReference>
<evidence type="ECO:0000313" key="20">
    <source>
        <dbReference type="Proteomes" id="UP000095591"/>
    </source>
</evidence>
<dbReference type="EMBL" id="CYXP01000005">
    <property type="protein sequence ID" value="CUN19598.1"/>
    <property type="molecule type" value="Genomic_DNA"/>
</dbReference>
<evidence type="ECO:0000313" key="17">
    <source>
        <dbReference type="EMBL" id="WET64218.1"/>
    </source>
</evidence>
<dbReference type="EMBL" id="CYYK01000003">
    <property type="protein sequence ID" value="CUN77682.1"/>
    <property type="molecule type" value="Genomic_DNA"/>
</dbReference>
<dbReference type="Proteomes" id="UP000315827">
    <property type="component" value="Unassembled WGS sequence"/>
</dbReference>
<dbReference type="EMBL" id="WKMW01000004">
    <property type="protein sequence ID" value="MRY83741.1"/>
    <property type="molecule type" value="Genomic_DNA"/>
</dbReference>
<evidence type="ECO:0000313" key="19">
    <source>
        <dbReference type="Proteomes" id="UP000095455"/>
    </source>
</evidence>
<evidence type="ECO:0000313" key="4">
    <source>
        <dbReference type="EMBL" id="CUN77682.1"/>
    </source>
</evidence>
<dbReference type="SUPFAM" id="SSF55154">
    <property type="entry name" value="CYTH-like phosphatases"/>
    <property type="match status" value="1"/>
</dbReference>
<evidence type="ECO:0000313" key="27">
    <source>
        <dbReference type="Proteomes" id="UP000463337"/>
    </source>
</evidence>
<reference evidence="6" key="8">
    <citation type="submission" date="2021-10" db="EMBL/GenBank/DDBJ databases">
        <title>Collection of gut derived symbiotic bacterial strains cultured from healthy donors.</title>
        <authorList>
            <person name="Lin H."/>
            <person name="Littmann E."/>
            <person name="Kohout C."/>
            <person name="Pamer E.G."/>
        </authorList>
    </citation>
    <scope>NUCLEOTIDE SEQUENCE</scope>
    <source>
        <strain evidence="6">DFI.2.94</strain>
    </source>
</reference>
<dbReference type="EMBL" id="WKMO01000005">
    <property type="protein sequence ID" value="MSB73149.1"/>
    <property type="molecule type" value="Genomic_DNA"/>
</dbReference>
<reference evidence="17" key="10">
    <citation type="submission" date="2023-03" db="EMBL/GenBank/DDBJ databases">
        <title>Parabacteroides distasonis, a bacteria resistant against UC.</title>
        <authorList>
            <person name="Dai W."/>
        </authorList>
    </citation>
    <scope>NUCLEOTIDE SEQUENCE</scope>
    <source>
        <strain evidence="17">F1-28</strain>
    </source>
</reference>
<reference evidence="13" key="3">
    <citation type="journal article" date="2018" name="BMC Genomics">
        <title>Whole genome sequencing and function prediction of 133 gut anaerobes isolated from chicken caecum in pure cultures.</title>
        <authorList>
            <person name="Medvecky M."/>
            <person name="Cejkova D."/>
            <person name="Polansky O."/>
            <person name="Karasova D."/>
            <person name="Kubasova T."/>
            <person name="Cizek A."/>
            <person name="Rychlik I."/>
        </authorList>
    </citation>
    <scope>NUCLEOTIDE SEQUENCE</scope>
    <source>
        <strain evidence="13">An199</strain>
    </source>
</reference>
<dbReference type="EMBL" id="WKMX01000011">
    <property type="protein sequence ID" value="MRZ07032.1"/>
    <property type="molecule type" value="Genomic_DNA"/>
</dbReference>
<dbReference type="Proteomes" id="UP000501982">
    <property type="component" value="Chromosome"/>
</dbReference>
<evidence type="ECO:0000313" key="15">
    <source>
        <dbReference type="EMBL" id="RHD75712.1"/>
    </source>
</evidence>
<dbReference type="Proteomes" id="UP000450599">
    <property type="component" value="Unassembled WGS sequence"/>
</dbReference>
<dbReference type="PROSITE" id="PS51707">
    <property type="entry name" value="CYTH"/>
    <property type="match status" value="1"/>
</dbReference>
<evidence type="ECO:0000313" key="28">
    <source>
        <dbReference type="Proteomes" id="UP000471216"/>
    </source>
</evidence>
<proteinExistence type="predicted"/>
<protein>
    <submittedName>
        <fullName evidence="15">CYTH domain-containing protein</fullName>
    </submittedName>
    <submittedName>
        <fullName evidence="3">Uncharacterized protein conserved in bacteria</fullName>
    </submittedName>
</protein>
<dbReference type="Proteomes" id="UP000441609">
    <property type="component" value="Unassembled WGS sequence"/>
</dbReference>
<dbReference type="EMBL" id="CP120353">
    <property type="protein sequence ID" value="WET64218.1"/>
    <property type="molecule type" value="Genomic_DNA"/>
</dbReference>
<dbReference type="OMA" id="WEVDEFF"/>
<dbReference type="Proteomes" id="UP000432516">
    <property type="component" value="Unassembled WGS sequence"/>
</dbReference>
<evidence type="ECO:0000313" key="7">
    <source>
        <dbReference type="EMBL" id="MDB9004377.1"/>
    </source>
</evidence>
<evidence type="ECO:0000313" key="6">
    <source>
        <dbReference type="EMBL" id="MCB6517580.1"/>
    </source>
</evidence>
<dbReference type="PANTHER" id="PTHR40114">
    <property type="entry name" value="SLR0698 PROTEIN"/>
    <property type="match status" value="1"/>
</dbReference>
<dbReference type="AlphaFoldDB" id="A0A173ZMN4"/>
<dbReference type="CDD" id="cd07891">
    <property type="entry name" value="CYTH-like_CthTTM-like_1"/>
    <property type="match status" value="1"/>
</dbReference>
<dbReference type="Proteomes" id="UP001221009">
    <property type="component" value="Chromosome"/>
</dbReference>
<dbReference type="InterPro" id="IPR033469">
    <property type="entry name" value="CYTH-like_dom_sf"/>
</dbReference>
<dbReference type="Proteomes" id="UP000095332">
    <property type="component" value="Unassembled WGS sequence"/>
</dbReference>
<feature type="active site" description="Proton acceptor" evidence="1">
    <location>
        <position position="29"/>
    </location>
</feature>
<dbReference type="InterPro" id="IPR012042">
    <property type="entry name" value="NeuTTM/CthTTM-like"/>
</dbReference>
<gene>
    <name evidence="13" type="ORF">B5F32_16070</name>
    <name evidence="15" type="ORF">DW782_08650</name>
    <name evidence="4" type="ORF">ERS852380_00991</name>
    <name evidence="3" type="ORF">ERS852429_02421</name>
    <name evidence="5" type="ORF">ERS852560_00784</name>
    <name evidence="16" type="ORF">FSA05_20680</name>
    <name evidence="10" type="ORF">GKD54_12570</name>
    <name evidence="9" type="ORF">GKD58_05630</name>
    <name evidence="8" type="ORF">GKD59_12345</name>
    <name evidence="11" type="ORF">GKD68_12015</name>
    <name evidence="12" type="ORF">GKD70_07580</name>
    <name evidence="14" type="ORF">HHO38_20385</name>
    <name evidence="6" type="ORF">LI194_07185</name>
    <name evidence="17" type="ORF">P2T59_21415</name>
    <name evidence="7" type="ORF">PN599_05125</name>
</gene>
<evidence type="ECO:0000313" key="29">
    <source>
        <dbReference type="Proteomes" id="UP000501982"/>
    </source>
</evidence>
<evidence type="ECO:0000313" key="12">
    <source>
        <dbReference type="EMBL" id="MSB73149.1"/>
    </source>
</evidence>
<dbReference type="PANTHER" id="PTHR40114:SF1">
    <property type="entry name" value="SLR0698 PROTEIN"/>
    <property type="match status" value="1"/>
</dbReference>
<organism evidence="15 22">
    <name type="scientific">Parabacteroides distasonis</name>
    <dbReference type="NCBI Taxonomy" id="823"/>
    <lineage>
        <taxon>Bacteria</taxon>
        <taxon>Pseudomonadati</taxon>
        <taxon>Bacteroidota</taxon>
        <taxon>Bacteroidia</taxon>
        <taxon>Bacteroidales</taxon>
        <taxon>Tannerellaceae</taxon>
        <taxon>Parabacteroides</taxon>
    </lineage>
</organism>
<evidence type="ECO:0000313" key="18">
    <source>
        <dbReference type="Proteomes" id="UP000095332"/>
    </source>
</evidence>
<dbReference type="Proteomes" id="UP001198806">
    <property type="component" value="Unassembled WGS sequence"/>
</dbReference>
<dbReference type="EMBL" id="VOHW01000019">
    <property type="protein sequence ID" value="TWV58609.1"/>
    <property type="molecule type" value="Genomic_DNA"/>
</dbReference>
<reference evidence="24 25" key="5">
    <citation type="journal article" date="2019" name="Nat. Med.">
        <title>A library of human gut bacterial isolates paired with longitudinal multiomics data enables mechanistic microbiome research.</title>
        <authorList>
            <person name="Poyet M."/>
            <person name="Groussin M."/>
            <person name="Gibbons S.M."/>
            <person name="Avila-Pacheco J."/>
            <person name="Jiang X."/>
            <person name="Kearney S.M."/>
            <person name="Perrotta A.R."/>
            <person name="Berdy B."/>
            <person name="Zhao S."/>
            <person name="Lieberman T.D."/>
            <person name="Swanson P.K."/>
            <person name="Smith M."/>
            <person name="Roesemann S."/>
            <person name="Alexander J.E."/>
            <person name="Rich S.A."/>
            <person name="Livny J."/>
            <person name="Vlamakis H."/>
            <person name="Clish C."/>
            <person name="Bullock K."/>
            <person name="Deik A."/>
            <person name="Scott J."/>
            <person name="Pierce K.A."/>
            <person name="Xavier R.J."/>
            <person name="Alm E.J."/>
        </authorList>
    </citation>
    <scope>NUCLEOTIDE SEQUENCE [LARGE SCALE GENOMIC DNA]</scope>
    <source>
        <strain evidence="10 28">BIOML-A10</strain>
        <strain evidence="9 26">BIOML-A11</strain>
        <strain evidence="11 24">BIOML-A2</strain>
        <strain evidence="12 25">BIOML-A20</strain>
        <strain evidence="8 27">BIOML-A41</strain>
    </source>
</reference>
<evidence type="ECO:0000313" key="5">
    <source>
        <dbReference type="EMBL" id="CUP83108.1"/>
    </source>
</evidence>
<evidence type="ECO:0000313" key="22">
    <source>
        <dbReference type="Proteomes" id="UP000284660"/>
    </source>
</evidence>